<reference evidence="5" key="1">
    <citation type="submission" date="2016-05" db="EMBL/GenBank/DDBJ databases">
        <authorList>
            <person name="Wang W."/>
            <person name="Zhu L."/>
        </authorList>
    </citation>
    <scope>NUCLEOTIDE SEQUENCE [LARGE SCALE GENOMIC DNA]</scope>
    <source>
        <strain evidence="5">W-2</strain>
    </source>
</reference>
<evidence type="ECO:0000259" key="3">
    <source>
        <dbReference type="PROSITE" id="PS51272"/>
    </source>
</evidence>
<dbReference type="PROSITE" id="PS51272">
    <property type="entry name" value="SLH"/>
    <property type="match status" value="3"/>
</dbReference>
<dbReference type="PANTHER" id="PTHR43308">
    <property type="entry name" value="OUTER MEMBRANE PROTEIN ALPHA-RELATED"/>
    <property type="match status" value="1"/>
</dbReference>
<proteinExistence type="predicted"/>
<dbReference type="InterPro" id="IPR006311">
    <property type="entry name" value="TAT_signal"/>
</dbReference>
<evidence type="ECO:0000313" key="4">
    <source>
        <dbReference type="EMBL" id="OAT72451.1"/>
    </source>
</evidence>
<dbReference type="PROSITE" id="PS51318">
    <property type="entry name" value="TAT"/>
    <property type="match status" value="1"/>
</dbReference>
<dbReference type="AlphaFoldDB" id="A0A1B7KQW7"/>
<feature type="domain" description="SLH" evidence="3">
    <location>
        <begin position="158"/>
        <end position="220"/>
    </location>
</feature>
<accession>A0A1B7KQW7</accession>
<feature type="chain" id="PRO_5008596406" description="SLH domain-containing protein" evidence="2">
    <location>
        <begin position="33"/>
        <end position="878"/>
    </location>
</feature>
<dbReference type="Gene3D" id="2.60.40.1220">
    <property type="match status" value="5"/>
</dbReference>
<evidence type="ECO:0000256" key="1">
    <source>
        <dbReference type="ARBA" id="ARBA00022729"/>
    </source>
</evidence>
<dbReference type="PANTHER" id="PTHR43308:SF5">
    <property type="entry name" value="S-LAYER PROTEIN _ PEPTIDOGLYCAN ENDO-BETA-N-ACETYLGLUCOSAMINIDASE"/>
    <property type="match status" value="1"/>
</dbReference>
<dbReference type="InterPro" id="IPR001119">
    <property type="entry name" value="SLH_dom"/>
</dbReference>
<evidence type="ECO:0000256" key="2">
    <source>
        <dbReference type="SAM" id="SignalP"/>
    </source>
</evidence>
<feature type="domain" description="SLH" evidence="3">
    <location>
        <begin position="95"/>
        <end position="157"/>
    </location>
</feature>
<dbReference type="OrthoDB" id="2440872at2"/>
<dbReference type="Proteomes" id="UP000078290">
    <property type="component" value="Unassembled WGS sequence"/>
</dbReference>
<name>A0A1B7KQW7_PARTM</name>
<dbReference type="InterPro" id="IPR051465">
    <property type="entry name" value="Cell_Envelope_Struct_Comp"/>
</dbReference>
<comment type="caution">
    <text evidence="4">The sequence shown here is derived from an EMBL/GenBank/DDBJ whole genome shotgun (WGS) entry which is preliminary data.</text>
</comment>
<evidence type="ECO:0000313" key="5">
    <source>
        <dbReference type="Proteomes" id="UP000078290"/>
    </source>
</evidence>
<feature type="domain" description="SLH" evidence="3">
    <location>
        <begin position="31"/>
        <end position="94"/>
    </location>
</feature>
<dbReference type="Pfam" id="PF00395">
    <property type="entry name" value="SLH"/>
    <property type="match status" value="3"/>
</dbReference>
<dbReference type="InterPro" id="IPR014755">
    <property type="entry name" value="Cu-Rt/internalin_Ig-like"/>
</dbReference>
<feature type="signal peptide" evidence="2">
    <location>
        <begin position="1"/>
        <end position="32"/>
    </location>
</feature>
<gene>
    <name evidence="4" type="ORF">A7K69_10030</name>
</gene>
<keyword evidence="1 2" id="KW-0732">Signal</keyword>
<dbReference type="EMBL" id="LXMA01000034">
    <property type="protein sequence ID" value="OAT72451.1"/>
    <property type="molecule type" value="Genomic_DNA"/>
</dbReference>
<sequence length="878" mass="92725">MAYQPKSYRKFLAGSVSAALVATAVGPVVASAASFSDVNPSDPHAENISALVELGYIKGFTDGTFKPYESITRGQVAKIFARILKDQGFQVPEDKKAFDDVPVDAKDQELVEAAAIVKAAGVMTGTDGKLNPGQPITRQQMAKVLVEAFDLTRPADFKSQLGDLDKADPSFRDYIQTLEANGITKTADNNYRPTDTVTRAAFSSFVKRALDAQEAAKTPKVESVSAINAAQLQVKFNKAIDKSTVIDSDGTLKAGVLTITKVDGTGSVTIDDNSLATLSEDGKTLTITVTSGALNSVKYVVNVPENTVKTTDGKYVEKYVSGVLTASDSTAPTITKTEKLNASTVRVYFSEPLSSAGSWTFKLADGSDATVTSTPNLAKGYVDLAIDASVAAGKEITATVIGAADYANNLINPNPVTVKFTKGQLDGVKPTVTSVNVLGLNKFEVKFSEEVQGFDATDITIDSSTTFTDYAADGDTLLEAGEAKVTQDATDKTKYTVELGAALTAGLHTINIAANAVSDLSGEQNDAYSKVVEFKADTTAPKLVSSEVKKENGVEYLYLTFDESVTPGSVNALTAKQVKDYVTTTGTIDLSGLTPVSGTDNKQYKVALNAVQFTPTSGTPVALSTGATYTVTLTNFTDANSNALEDTTITFNRGSDTDTNKPAIDKTYDNGESSPYVASNGIKVVDSDTIQVKFDRALDGATATNKANYQVNGLTVESATLLPNNVVEIKLAADTNTLSGLRNVTISGVKSKDGVLMDTFTASEYFVENVKPYVTSATLIAPDKIKVVFNEPVQVSTATAEDFDVYVGSTKEDESAPFAVTQANSGTTDKEFIITLTDGLTPAEYAQTITVKVVNGTTDIIVDANNNKVKTGVVTVSK</sequence>
<organism evidence="4 5">
    <name type="scientific">Parageobacillus thermoglucosidasius</name>
    <name type="common">Geobacillus thermoglucosidasius</name>
    <dbReference type="NCBI Taxonomy" id="1426"/>
    <lineage>
        <taxon>Bacteria</taxon>
        <taxon>Bacillati</taxon>
        <taxon>Bacillota</taxon>
        <taxon>Bacilli</taxon>
        <taxon>Bacillales</taxon>
        <taxon>Anoxybacillaceae</taxon>
        <taxon>Parageobacillus</taxon>
    </lineage>
</organism>
<dbReference type="RefSeq" id="WP_064552235.1">
    <property type="nucleotide sequence ID" value="NZ_LXMA01000034.1"/>
</dbReference>
<protein>
    <recommendedName>
        <fullName evidence="3">SLH domain-containing protein</fullName>
    </recommendedName>
</protein>